<dbReference type="AlphaFoldDB" id="A0A7E5WUV2"/>
<sequence length="389" mass="40885">MNFGVCWVVLACAVAARAADKPWRWPEGAASVRIDTKVRFLDSDSEETFKHLEKDGRRAAPQADDVPFRQPVETEGFYNRPPGAGQYPVRVESHRQPYQVDGNGIYPVGTDEKQRRFSDGTLDSLQFCKCVANPDCNPRPESARSCGAGKYLCCYKRPNPVTQKNTEFFNEVEDERPMLLPGQENLARPFPPPPGSELNGFFGPFGPGHGHESSLIGVFDKPQGVLVGPGGPTGSVGPQHKPNRPNVVQIKPSVPNLLVSPSGPTGIIGPTPGPHHEDDGRRSESAQRGVLVGPGGPTGVIGPYGRRGVLVGPGGPTGIIGPGRGGRPGVLVGPGGPTGIIGPGYGRQQHPGVLTGPGGPTGYIGPGRQILVGPGGPTGHIGPQGYFNN</sequence>
<evidence type="ECO:0000313" key="4">
    <source>
        <dbReference type="RefSeq" id="XP_026744623.1"/>
    </source>
</evidence>
<feature type="chain" id="PRO_5028947206" evidence="2">
    <location>
        <begin position="19"/>
        <end position="389"/>
    </location>
</feature>
<protein>
    <submittedName>
        <fullName evidence="4">Acetylcholinesterase collagenic tail peptide-like isoform X1</fullName>
    </submittedName>
</protein>
<evidence type="ECO:0000313" key="3">
    <source>
        <dbReference type="Proteomes" id="UP000322000"/>
    </source>
</evidence>
<reference evidence="4" key="1">
    <citation type="submission" date="2025-08" db="UniProtKB">
        <authorList>
            <consortium name="RefSeq"/>
        </authorList>
    </citation>
    <scope>IDENTIFICATION</scope>
</reference>
<evidence type="ECO:0000256" key="1">
    <source>
        <dbReference type="SAM" id="MobiDB-lite"/>
    </source>
</evidence>
<feature type="region of interest" description="Disordered" evidence="1">
    <location>
        <begin position="258"/>
        <end position="304"/>
    </location>
</feature>
<dbReference type="Proteomes" id="UP000322000">
    <property type="component" value="Chromosome 27"/>
</dbReference>
<feature type="signal peptide" evidence="2">
    <location>
        <begin position="1"/>
        <end position="18"/>
    </location>
</feature>
<evidence type="ECO:0000256" key="2">
    <source>
        <dbReference type="SAM" id="SignalP"/>
    </source>
</evidence>
<dbReference type="KEGG" id="tnl:113505942"/>
<dbReference type="InParanoid" id="A0A7E5WUV2"/>
<accession>A0A7E5WUV2</accession>
<gene>
    <name evidence="4" type="primary">LOC113505942</name>
</gene>
<organism evidence="3 4">
    <name type="scientific">Trichoplusia ni</name>
    <name type="common">Cabbage looper</name>
    <dbReference type="NCBI Taxonomy" id="7111"/>
    <lineage>
        <taxon>Eukaryota</taxon>
        <taxon>Metazoa</taxon>
        <taxon>Ecdysozoa</taxon>
        <taxon>Arthropoda</taxon>
        <taxon>Hexapoda</taxon>
        <taxon>Insecta</taxon>
        <taxon>Pterygota</taxon>
        <taxon>Neoptera</taxon>
        <taxon>Endopterygota</taxon>
        <taxon>Lepidoptera</taxon>
        <taxon>Glossata</taxon>
        <taxon>Ditrysia</taxon>
        <taxon>Noctuoidea</taxon>
        <taxon>Noctuidae</taxon>
        <taxon>Plusiinae</taxon>
        <taxon>Trichoplusia</taxon>
    </lineage>
</organism>
<feature type="compositionally biased region" description="Basic and acidic residues" evidence="1">
    <location>
        <begin position="274"/>
        <end position="285"/>
    </location>
</feature>
<name>A0A7E5WUV2_TRINI</name>
<keyword evidence="3" id="KW-1185">Reference proteome</keyword>
<dbReference type="RefSeq" id="XP_026744623.1">
    <property type="nucleotide sequence ID" value="XM_026888822.1"/>
</dbReference>
<keyword evidence="2" id="KW-0732">Signal</keyword>
<proteinExistence type="predicted"/>
<feature type="compositionally biased region" description="Low complexity" evidence="1">
    <location>
        <begin position="260"/>
        <end position="270"/>
    </location>
</feature>
<dbReference type="GeneID" id="113505942"/>
<dbReference type="OrthoDB" id="7487594at2759"/>